<sequence length="943" mass="105595">MADLALSTVHALLGVIRKEAELLAGVRGDVQFIRDEMESINGLLRHLAGTKERASDHQVRAWIKQVMELAYDSNNCVERSRPREYSSLPRKIAGGDASRRQRGAAIIAECGKEHMLKERADELIRWLDIGVAQDLERPKLSLVVVVAPDAADGSTLATKVYRHYKPAEQPPPPPSSSSSSDTPPPPPPFRCRISVGVNINRRTNLVEVLMDMLRQIQSEGCVAESMGDDVHTWSLDTLKEKVKNSMRGKRSLVFITNVDYLKLWFDIGDLLASIDCDKGSAVVLSSRDRDVINKLELELEQRKKQEQRNKQLPLMKTISYSYVEFHHNKAKQLLPSDYSSSGDGVVRQILGRCDMDDSLARVFLHALHNNPNRTEGELKTLLDNLSPERCSNDPMEMRVRLAAFCYYGLPDRYKNCLWYTAAFVRGSFDIRRASLTRRWIAEGLIVRSGQPTEHEEAESCVDALLSLNLLMPRQRERGVVEGKVKTCSVNTPVIDIISGGRSTAVTTVDDFLDTNQLPLDLDLHFSIRNGIRIRQLDVADASAAEPRPPPPKKQLESVMEFLRKLPASLRLRLLRVLDLDGCGVAVTKHHLNNICKIRKLRYLSLRGTNVAQLPKLLHRLELLETLDIRQTRVRVFDAALPRSLKHLLAGRIDCPSEQDAATVKAKQTFSTVSMPAGVPAGYLDKLEILSHVQVSDSREELAKLGENLKRLRKLGVVLCGGEKANLSDLFTQINHLHGTLRSLSIRMKPIACWGSNEVVLSTPPLLLESLRISGVRGWLPHRIKELKNLAKLTLRDTLLDAESLAVVGVLKGLRCLRLLYHSFHGGELAFGDDTFLSLAGLVVEDDMVTTCWPLVVEDDMVTTIAFTPKAAPKLAKIIWSFTRMESMKGVKNLGSLRRVELNRLARNGDATNKYPQLKQELDEHPNKPKFVPRLIGPKEGDQV</sequence>
<reference evidence="10" key="2">
    <citation type="submission" date="2013-04" db="UniProtKB">
        <authorList>
            <consortium name="EnsemblPlants"/>
        </authorList>
    </citation>
    <scope>IDENTIFICATION</scope>
</reference>
<evidence type="ECO:0000259" key="8">
    <source>
        <dbReference type="Pfam" id="PF18052"/>
    </source>
</evidence>
<comment type="similarity">
    <text evidence="1">Belongs to the disease resistance NB-LRR family.</text>
</comment>
<feature type="region of interest" description="Disordered" evidence="7">
    <location>
        <begin position="919"/>
        <end position="943"/>
    </location>
</feature>
<evidence type="ECO:0000256" key="3">
    <source>
        <dbReference type="ARBA" id="ARBA00022737"/>
    </source>
</evidence>
<dbReference type="Pfam" id="PF18052">
    <property type="entry name" value="Rx_N"/>
    <property type="match status" value="1"/>
</dbReference>
<dbReference type="InterPro" id="IPR055414">
    <property type="entry name" value="LRR_R13L4/SHOC2-like"/>
</dbReference>
<dbReference type="InterPro" id="IPR032675">
    <property type="entry name" value="LRR_dom_sf"/>
</dbReference>
<keyword evidence="4" id="KW-0547">Nucleotide-binding</keyword>
<dbReference type="GO" id="GO:0000166">
    <property type="term" value="F:nucleotide binding"/>
    <property type="evidence" value="ECO:0007669"/>
    <property type="project" value="UniProtKB-KW"/>
</dbReference>
<keyword evidence="5" id="KW-0611">Plant defense</keyword>
<evidence type="ECO:0000313" key="10">
    <source>
        <dbReference type="EnsemblPlants" id="OB11G26230.1"/>
    </source>
</evidence>
<evidence type="ECO:0000256" key="6">
    <source>
        <dbReference type="ARBA" id="ARBA00023054"/>
    </source>
</evidence>
<evidence type="ECO:0000259" key="9">
    <source>
        <dbReference type="Pfam" id="PF23598"/>
    </source>
</evidence>
<dbReference type="GO" id="GO:0098542">
    <property type="term" value="P:defense response to other organism"/>
    <property type="evidence" value="ECO:0007669"/>
    <property type="project" value="TreeGrafter"/>
</dbReference>
<dbReference type="Gene3D" id="3.40.50.300">
    <property type="entry name" value="P-loop containing nucleotide triphosphate hydrolases"/>
    <property type="match status" value="1"/>
</dbReference>
<dbReference type="SUPFAM" id="SSF52047">
    <property type="entry name" value="RNI-like"/>
    <property type="match status" value="1"/>
</dbReference>
<feature type="region of interest" description="Disordered" evidence="7">
    <location>
        <begin position="165"/>
        <end position="191"/>
    </location>
</feature>
<dbReference type="Gene3D" id="1.20.5.4130">
    <property type="match status" value="1"/>
</dbReference>
<evidence type="ECO:0000256" key="1">
    <source>
        <dbReference type="ARBA" id="ARBA00008894"/>
    </source>
</evidence>
<name>J3N9Y7_ORYBR</name>
<dbReference type="PANTHER" id="PTHR23155">
    <property type="entry name" value="DISEASE RESISTANCE PROTEIN RP"/>
    <property type="match status" value="1"/>
</dbReference>
<dbReference type="InterPro" id="IPR027417">
    <property type="entry name" value="P-loop_NTPase"/>
</dbReference>
<dbReference type="InterPro" id="IPR041118">
    <property type="entry name" value="Rx_N"/>
</dbReference>
<keyword evidence="2" id="KW-0433">Leucine-rich repeat</keyword>
<dbReference type="SUPFAM" id="SSF52540">
    <property type="entry name" value="P-loop containing nucleoside triphosphate hydrolases"/>
    <property type="match status" value="1"/>
</dbReference>
<evidence type="ECO:0000313" key="11">
    <source>
        <dbReference type="Proteomes" id="UP000006038"/>
    </source>
</evidence>
<feature type="domain" description="Disease resistance R13L4/SHOC-2-like LRR" evidence="9">
    <location>
        <begin position="564"/>
        <end position="929"/>
    </location>
</feature>
<keyword evidence="3" id="KW-0677">Repeat</keyword>
<dbReference type="CDD" id="cd14798">
    <property type="entry name" value="RX-CC_like"/>
    <property type="match status" value="1"/>
</dbReference>
<dbReference type="Gramene" id="OB11G26230.1">
    <property type="protein sequence ID" value="OB11G26230.1"/>
    <property type="gene ID" value="OB11G26230"/>
</dbReference>
<evidence type="ECO:0000256" key="7">
    <source>
        <dbReference type="SAM" id="MobiDB-lite"/>
    </source>
</evidence>
<evidence type="ECO:0000256" key="4">
    <source>
        <dbReference type="ARBA" id="ARBA00022741"/>
    </source>
</evidence>
<dbReference type="Pfam" id="PF23598">
    <property type="entry name" value="LRR_14"/>
    <property type="match status" value="1"/>
</dbReference>
<dbReference type="EnsemblPlants" id="OB11G26230.1">
    <property type="protein sequence ID" value="OB11G26230.1"/>
    <property type="gene ID" value="OB11G26230"/>
</dbReference>
<dbReference type="eggNOG" id="KOG4658">
    <property type="taxonomic scope" value="Eukaryota"/>
</dbReference>
<organism evidence="10">
    <name type="scientific">Oryza brachyantha</name>
    <name type="common">malo sina</name>
    <dbReference type="NCBI Taxonomy" id="4533"/>
    <lineage>
        <taxon>Eukaryota</taxon>
        <taxon>Viridiplantae</taxon>
        <taxon>Streptophyta</taxon>
        <taxon>Embryophyta</taxon>
        <taxon>Tracheophyta</taxon>
        <taxon>Spermatophyta</taxon>
        <taxon>Magnoliopsida</taxon>
        <taxon>Liliopsida</taxon>
        <taxon>Poales</taxon>
        <taxon>Poaceae</taxon>
        <taxon>BOP clade</taxon>
        <taxon>Oryzoideae</taxon>
        <taxon>Oryzeae</taxon>
        <taxon>Oryzinae</taxon>
        <taxon>Oryza</taxon>
    </lineage>
</organism>
<dbReference type="Proteomes" id="UP000006038">
    <property type="component" value="Chromosome 11"/>
</dbReference>
<dbReference type="OMA" id="NICQIRK"/>
<dbReference type="InterPro" id="IPR038005">
    <property type="entry name" value="RX-like_CC"/>
</dbReference>
<dbReference type="InterPro" id="IPR044974">
    <property type="entry name" value="Disease_R_plants"/>
</dbReference>
<reference evidence="10" key="1">
    <citation type="journal article" date="2013" name="Nat. Commun.">
        <title>Whole-genome sequencing of Oryza brachyantha reveals mechanisms underlying Oryza genome evolution.</title>
        <authorList>
            <person name="Chen J."/>
            <person name="Huang Q."/>
            <person name="Gao D."/>
            <person name="Wang J."/>
            <person name="Lang Y."/>
            <person name="Liu T."/>
            <person name="Li B."/>
            <person name="Bai Z."/>
            <person name="Luis Goicoechea J."/>
            <person name="Liang C."/>
            <person name="Chen C."/>
            <person name="Zhang W."/>
            <person name="Sun S."/>
            <person name="Liao Y."/>
            <person name="Zhang X."/>
            <person name="Yang L."/>
            <person name="Song C."/>
            <person name="Wang M."/>
            <person name="Shi J."/>
            <person name="Liu G."/>
            <person name="Liu J."/>
            <person name="Zhou H."/>
            <person name="Zhou W."/>
            <person name="Yu Q."/>
            <person name="An N."/>
            <person name="Chen Y."/>
            <person name="Cai Q."/>
            <person name="Wang B."/>
            <person name="Liu B."/>
            <person name="Min J."/>
            <person name="Huang Y."/>
            <person name="Wu H."/>
            <person name="Li Z."/>
            <person name="Zhang Y."/>
            <person name="Yin Y."/>
            <person name="Song W."/>
            <person name="Jiang J."/>
            <person name="Jackson S.A."/>
            <person name="Wing R.A."/>
            <person name="Wang J."/>
            <person name="Chen M."/>
        </authorList>
    </citation>
    <scope>NUCLEOTIDE SEQUENCE [LARGE SCALE GENOMIC DNA]</scope>
    <source>
        <strain evidence="10">cv. IRGC 101232</strain>
    </source>
</reference>
<keyword evidence="11" id="KW-1185">Reference proteome</keyword>
<evidence type="ECO:0000256" key="5">
    <source>
        <dbReference type="ARBA" id="ARBA00022821"/>
    </source>
</evidence>
<protein>
    <submittedName>
        <fullName evidence="10">Uncharacterized protein</fullName>
    </submittedName>
</protein>
<dbReference type="AlphaFoldDB" id="J3N9Y7"/>
<evidence type="ECO:0000256" key="2">
    <source>
        <dbReference type="ARBA" id="ARBA00022614"/>
    </source>
</evidence>
<proteinExistence type="inferred from homology"/>
<feature type="domain" description="Disease resistance N-terminal" evidence="8">
    <location>
        <begin position="11"/>
        <end position="79"/>
    </location>
</feature>
<keyword evidence="6" id="KW-0175">Coiled coil</keyword>
<dbReference type="PANTHER" id="PTHR23155:SF1091">
    <property type="entry name" value="EXPRESSED PROTEIN"/>
    <property type="match status" value="1"/>
</dbReference>
<dbReference type="Gene3D" id="3.80.10.10">
    <property type="entry name" value="Ribonuclease Inhibitor"/>
    <property type="match status" value="1"/>
</dbReference>
<dbReference type="HOGENOM" id="CLU_000837_7_0_1"/>
<accession>J3N9Y7</accession>